<protein>
    <recommendedName>
        <fullName evidence="3">beta-N-acetylhexosaminidase</fullName>
        <ecNumber evidence="3">3.2.1.52</ecNumber>
    </recommendedName>
</protein>
<dbReference type="InterPro" id="IPR036962">
    <property type="entry name" value="Glyco_hydro_3_N_sf"/>
</dbReference>
<dbReference type="InterPro" id="IPR001764">
    <property type="entry name" value="Glyco_hydro_3_N"/>
</dbReference>
<accession>A0ABY4VYS5</accession>
<dbReference type="PANTHER" id="PTHR30480:SF13">
    <property type="entry name" value="BETA-HEXOSAMINIDASE"/>
    <property type="match status" value="1"/>
</dbReference>
<dbReference type="EC" id="3.2.1.52" evidence="3"/>
<dbReference type="NCBIfam" id="NF003740">
    <property type="entry name" value="PRK05337.1"/>
    <property type="match status" value="1"/>
</dbReference>
<name>A0ABY4VYS5_9PROT</name>
<dbReference type="Proteomes" id="UP001056291">
    <property type="component" value="Chromosome"/>
</dbReference>
<evidence type="ECO:0000313" key="7">
    <source>
        <dbReference type="EMBL" id="USG59889.1"/>
    </source>
</evidence>
<keyword evidence="8" id="KW-1185">Reference proteome</keyword>
<evidence type="ECO:0000259" key="6">
    <source>
        <dbReference type="Pfam" id="PF00933"/>
    </source>
</evidence>
<dbReference type="PANTHER" id="PTHR30480">
    <property type="entry name" value="BETA-HEXOSAMINIDASE-RELATED"/>
    <property type="match status" value="1"/>
</dbReference>
<dbReference type="GO" id="GO:0004563">
    <property type="term" value="F:beta-N-acetylhexosaminidase activity"/>
    <property type="evidence" value="ECO:0007669"/>
    <property type="project" value="UniProtKB-EC"/>
</dbReference>
<reference evidence="7" key="1">
    <citation type="submission" date="2022-06" db="EMBL/GenBank/DDBJ databases">
        <title>Sneathiella actinostolidae sp. nov., isolated from a sea anemonein the Western Pacific Ocean.</title>
        <authorList>
            <person name="Wei M.J."/>
        </authorList>
    </citation>
    <scope>NUCLEOTIDE SEQUENCE</scope>
    <source>
        <strain evidence="7">PHK-P5</strain>
    </source>
</reference>
<evidence type="ECO:0000256" key="3">
    <source>
        <dbReference type="ARBA" id="ARBA00012663"/>
    </source>
</evidence>
<dbReference type="InterPro" id="IPR050226">
    <property type="entry name" value="NagZ_Beta-hexosaminidase"/>
</dbReference>
<dbReference type="SUPFAM" id="SSF51445">
    <property type="entry name" value="(Trans)glycosidases"/>
    <property type="match status" value="1"/>
</dbReference>
<evidence type="ECO:0000256" key="2">
    <source>
        <dbReference type="ARBA" id="ARBA00005336"/>
    </source>
</evidence>
<dbReference type="RefSeq" id="WP_251932659.1">
    <property type="nucleotide sequence ID" value="NZ_CP098747.1"/>
</dbReference>
<gene>
    <name evidence="7" type="primary">nagZ</name>
    <name evidence="7" type="ORF">NBZ79_11945</name>
</gene>
<keyword evidence="5 7" id="KW-0326">Glycosidase</keyword>
<comment type="similarity">
    <text evidence="2">Belongs to the glycosyl hydrolase 3 family.</text>
</comment>
<sequence>MSADKLRNCKSLILGCAGLQLSDMEIDFFAEQQPYGFILFARNVDTPEQVKHLTQQLRSSVGRPDAPVLMDQEGGRVQRMRSPHWFDARPFGFFGALYKSDPELAREALALTTRLIAADLLSVGVNVDCTPCLDLLLPETAAAIGDRAFTDNPAVVAELGALVAEEMIQAGILPVIKHMPGHGRGTVDSHHELPLVTLSREALGETDFIPFKALAHLPWGMTSHIVFDQIDPEFPATQSAKVIEEIIRGDIGFEGLLLTDDLNMNALSGTLADRAARALQAGVDIVLHCSGKMPEMQEVAPACSNLSEKSLSRIAATNLVFDHVQDSLDPVADLARLDSLLAES</sequence>
<evidence type="ECO:0000313" key="8">
    <source>
        <dbReference type="Proteomes" id="UP001056291"/>
    </source>
</evidence>
<dbReference type="PROSITE" id="PS00775">
    <property type="entry name" value="GLYCOSYL_HYDROL_F3"/>
    <property type="match status" value="1"/>
</dbReference>
<evidence type="ECO:0000256" key="5">
    <source>
        <dbReference type="ARBA" id="ARBA00023295"/>
    </source>
</evidence>
<dbReference type="InterPro" id="IPR017853">
    <property type="entry name" value="GH"/>
</dbReference>
<evidence type="ECO:0000256" key="1">
    <source>
        <dbReference type="ARBA" id="ARBA00001231"/>
    </source>
</evidence>
<dbReference type="Pfam" id="PF00933">
    <property type="entry name" value="Glyco_hydro_3"/>
    <property type="match status" value="1"/>
</dbReference>
<organism evidence="7 8">
    <name type="scientific">Sneathiella marina</name>
    <dbReference type="NCBI Taxonomy" id="2950108"/>
    <lineage>
        <taxon>Bacteria</taxon>
        <taxon>Pseudomonadati</taxon>
        <taxon>Pseudomonadota</taxon>
        <taxon>Alphaproteobacteria</taxon>
        <taxon>Sneathiellales</taxon>
        <taxon>Sneathiellaceae</taxon>
        <taxon>Sneathiella</taxon>
    </lineage>
</organism>
<dbReference type="EMBL" id="CP098747">
    <property type="protein sequence ID" value="USG59889.1"/>
    <property type="molecule type" value="Genomic_DNA"/>
</dbReference>
<proteinExistence type="inferred from homology"/>
<comment type="catalytic activity">
    <reaction evidence="1">
        <text>Hydrolysis of terminal non-reducing N-acetyl-D-hexosamine residues in N-acetyl-beta-D-hexosaminides.</text>
        <dbReference type="EC" id="3.2.1.52"/>
    </reaction>
</comment>
<dbReference type="Gene3D" id="3.20.20.300">
    <property type="entry name" value="Glycoside hydrolase, family 3, N-terminal domain"/>
    <property type="match status" value="1"/>
</dbReference>
<dbReference type="InterPro" id="IPR019800">
    <property type="entry name" value="Glyco_hydro_3_AS"/>
</dbReference>
<keyword evidence="4 7" id="KW-0378">Hydrolase</keyword>
<evidence type="ECO:0000256" key="4">
    <source>
        <dbReference type="ARBA" id="ARBA00022801"/>
    </source>
</evidence>
<feature type="domain" description="Glycoside hydrolase family 3 N-terminal" evidence="6">
    <location>
        <begin position="35"/>
        <end position="308"/>
    </location>
</feature>